<dbReference type="InterPro" id="IPR050109">
    <property type="entry name" value="HTH-type_TetR-like_transc_reg"/>
</dbReference>
<evidence type="ECO:0000256" key="2">
    <source>
        <dbReference type="ARBA" id="ARBA00023015"/>
    </source>
</evidence>
<reference evidence="7 8" key="1">
    <citation type="submission" date="2020-04" db="EMBL/GenBank/DDBJ databases">
        <title>MicrobeNet Type strains.</title>
        <authorList>
            <person name="Nicholson A.C."/>
        </authorList>
    </citation>
    <scope>NUCLEOTIDE SEQUENCE [LARGE SCALE GENOMIC DNA]</scope>
    <source>
        <strain evidence="7 8">DSM 44113</strain>
    </source>
</reference>
<dbReference type="GO" id="GO:0003700">
    <property type="term" value="F:DNA-binding transcription factor activity"/>
    <property type="evidence" value="ECO:0007669"/>
    <property type="project" value="TreeGrafter"/>
</dbReference>
<evidence type="ECO:0000259" key="6">
    <source>
        <dbReference type="PROSITE" id="PS50977"/>
    </source>
</evidence>
<dbReference type="RefSeq" id="WP_168545868.1">
    <property type="nucleotide sequence ID" value="NZ_BAAAKS010000005.1"/>
</dbReference>
<evidence type="ECO:0000256" key="4">
    <source>
        <dbReference type="ARBA" id="ARBA00023163"/>
    </source>
</evidence>
<keyword evidence="8" id="KW-1185">Reference proteome</keyword>
<dbReference type="PRINTS" id="PR00400">
    <property type="entry name" value="TETREPRESSOR"/>
</dbReference>
<dbReference type="InterPro" id="IPR009057">
    <property type="entry name" value="Homeodomain-like_sf"/>
</dbReference>
<evidence type="ECO:0000313" key="8">
    <source>
        <dbReference type="Proteomes" id="UP000582646"/>
    </source>
</evidence>
<dbReference type="EMBL" id="JAAXOQ010000012">
    <property type="protein sequence ID" value="NKY18840.1"/>
    <property type="molecule type" value="Genomic_DNA"/>
</dbReference>
<gene>
    <name evidence="7" type="ORF">HF999_10715</name>
</gene>
<dbReference type="PRINTS" id="PR00455">
    <property type="entry name" value="HTHTETR"/>
</dbReference>
<comment type="caution">
    <text evidence="7">The sequence shown here is derived from an EMBL/GenBank/DDBJ whole genome shotgun (WGS) entry which is preliminary data.</text>
</comment>
<dbReference type="Proteomes" id="UP000582646">
    <property type="component" value="Unassembled WGS sequence"/>
</dbReference>
<dbReference type="PANTHER" id="PTHR30055:SF151">
    <property type="entry name" value="TRANSCRIPTIONAL REGULATORY PROTEIN"/>
    <property type="match status" value="1"/>
</dbReference>
<name>A0A846X4S4_9ACTN</name>
<keyword evidence="2" id="KW-0805">Transcription regulation</keyword>
<keyword evidence="4" id="KW-0804">Transcription</keyword>
<sequence length="212" mass="22822">MGLNRADVVTAALAVLDEVGVEGLTLRRIADRLEVKAPALYWHVSSKGDLVDEMATELMRRALPVGPPADDWRTELLDGARRLRSVLRAHTDGARVFSGSRFTDVDVVRARERPLRMLVDAGFALRDAALAMSTLRDLVVGFVIEEQEVFGPDGAPRAGYDPDHRAAAIGAADYPLAAQAGPTAWGPPDERFDDAVRFLLGGLAARLAGPEA</sequence>
<organism evidence="7 8">
    <name type="scientific">Tsukamurella spumae</name>
    <dbReference type="NCBI Taxonomy" id="44753"/>
    <lineage>
        <taxon>Bacteria</taxon>
        <taxon>Bacillati</taxon>
        <taxon>Actinomycetota</taxon>
        <taxon>Actinomycetes</taxon>
        <taxon>Mycobacteriales</taxon>
        <taxon>Tsukamurellaceae</taxon>
        <taxon>Tsukamurella</taxon>
    </lineage>
</organism>
<dbReference type="InterPro" id="IPR003012">
    <property type="entry name" value="Tet_transcr_reg_TetR"/>
</dbReference>
<keyword evidence="1" id="KW-0678">Repressor</keyword>
<accession>A0A846X4S4</accession>
<dbReference type="SUPFAM" id="SSF48498">
    <property type="entry name" value="Tetracyclin repressor-like, C-terminal domain"/>
    <property type="match status" value="1"/>
</dbReference>
<proteinExistence type="predicted"/>
<dbReference type="Pfam" id="PF00440">
    <property type="entry name" value="TetR_N"/>
    <property type="match status" value="1"/>
</dbReference>
<protein>
    <submittedName>
        <fullName evidence="7">TetR family transcriptional regulator</fullName>
    </submittedName>
</protein>
<dbReference type="InterPro" id="IPR036271">
    <property type="entry name" value="Tet_transcr_reg_TetR-rel_C_sf"/>
</dbReference>
<feature type="DNA-binding region" description="H-T-H motif" evidence="5">
    <location>
        <begin position="25"/>
        <end position="44"/>
    </location>
</feature>
<dbReference type="GO" id="GO:0045892">
    <property type="term" value="P:negative regulation of DNA-templated transcription"/>
    <property type="evidence" value="ECO:0007669"/>
    <property type="project" value="InterPro"/>
</dbReference>
<evidence type="ECO:0000256" key="1">
    <source>
        <dbReference type="ARBA" id="ARBA00022491"/>
    </source>
</evidence>
<evidence type="ECO:0000256" key="5">
    <source>
        <dbReference type="PROSITE-ProRule" id="PRU00335"/>
    </source>
</evidence>
<dbReference type="InterPro" id="IPR001647">
    <property type="entry name" value="HTH_TetR"/>
</dbReference>
<dbReference type="Gene3D" id="1.10.357.10">
    <property type="entry name" value="Tetracycline Repressor, domain 2"/>
    <property type="match status" value="1"/>
</dbReference>
<feature type="domain" description="HTH tetR-type" evidence="6">
    <location>
        <begin position="2"/>
        <end position="62"/>
    </location>
</feature>
<dbReference type="SUPFAM" id="SSF46689">
    <property type="entry name" value="Homeodomain-like"/>
    <property type="match status" value="1"/>
</dbReference>
<evidence type="ECO:0000313" key="7">
    <source>
        <dbReference type="EMBL" id="NKY18840.1"/>
    </source>
</evidence>
<dbReference type="GO" id="GO:0000976">
    <property type="term" value="F:transcription cis-regulatory region binding"/>
    <property type="evidence" value="ECO:0007669"/>
    <property type="project" value="TreeGrafter"/>
</dbReference>
<dbReference type="PANTHER" id="PTHR30055">
    <property type="entry name" value="HTH-TYPE TRANSCRIPTIONAL REGULATOR RUTR"/>
    <property type="match status" value="1"/>
</dbReference>
<dbReference type="AlphaFoldDB" id="A0A846X4S4"/>
<dbReference type="InterPro" id="IPR004111">
    <property type="entry name" value="Repressor_TetR_C"/>
</dbReference>
<dbReference type="Pfam" id="PF02909">
    <property type="entry name" value="TetR_C_1"/>
    <property type="match status" value="1"/>
</dbReference>
<dbReference type="Gene3D" id="1.10.10.60">
    <property type="entry name" value="Homeodomain-like"/>
    <property type="match status" value="1"/>
</dbReference>
<dbReference type="PROSITE" id="PS50977">
    <property type="entry name" value="HTH_TETR_2"/>
    <property type="match status" value="1"/>
</dbReference>
<keyword evidence="3 5" id="KW-0238">DNA-binding</keyword>
<dbReference type="GO" id="GO:0046677">
    <property type="term" value="P:response to antibiotic"/>
    <property type="evidence" value="ECO:0007669"/>
    <property type="project" value="InterPro"/>
</dbReference>
<evidence type="ECO:0000256" key="3">
    <source>
        <dbReference type="ARBA" id="ARBA00023125"/>
    </source>
</evidence>